<proteinExistence type="predicted"/>
<name>A0A1I7MQV7_9MICC</name>
<dbReference type="AlphaFoldDB" id="A0A1I7MQV7"/>
<gene>
    <name evidence="2" type="ORF">SAMN04487966_11099</name>
</gene>
<feature type="region of interest" description="Disordered" evidence="1">
    <location>
        <begin position="85"/>
        <end position="121"/>
    </location>
</feature>
<organism evidence="2 3">
    <name type="scientific">Micrococcus terreus</name>
    <dbReference type="NCBI Taxonomy" id="574650"/>
    <lineage>
        <taxon>Bacteria</taxon>
        <taxon>Bacillati</taxon>
        <taxon>Actinomycetota</taxon>
        <taxon>Actinomycetes</taxon>
        <taxon>Micrococcales</taxon>
        <taxon>Micrococcaceae</taxon>
        <taxon>Micrococcus</taxon>
    </lineage>
</organism>
<sequence length="170" mass="17910">MRSAPDDHRDQQRALYGMPLSERFGAVMQAYGLSQRALAGVLGLSAPMLSQLISAQRIKIGNPAVYERLVMLEERQDETDLPAVLQQVQDSDPVLSTGVSRVRPAGESSPSGSPDDDPRLPATLASQLAMLGTADQLRAVVATARAVQAEELAGLLQAAADHAAGASPAR</sequence>
<keyword evidence="3" id="KW-1185">Reference proteome</keyword>
<accession>A0A1I7MQV7</accession>
<evidence type="ECO:0000313" key="2">
    <source>
        <dbReference type="EMBL" id="SFV24310.1"/>
    </source>
</evidence>
<dbReference type="Proteomes" id="UP000198881">
    <property type="component" value="Unassembled WGS sequence"/>
</dbReference>
<dbReference type="EMBL" id="FPCG01000010">
    <property type="protein sequence ID" value="SFV24310.1"/>
    <property type="molecule type" value="Genomic_DNA"/>
</dbReference>
<dbReference type="InterPro" id="IPR010982">
    <property type="entry name" value="Lambda_DNA-bd_dom_sf"/>
</dbReference>
<evidence type="ECO:0000256" key="1">
    <source>
        <dbReference type="SAM" id="MobiDB-lite"/>
    </source>
</evidence>
<evidence type="ECO:0008006" key="4">
    <source>
        <dbReference type="Google" id="ProtNLM"/>
    </source>
</evidence>
<protein>
    <recommendedName>
        <fullName evidence="4">DNA-binding protein</fullName>
    </recommendedName>
</protein>
<dbReference type="GO" id="GO:0003677">
    <property type="term" value="F:DNA binding"/>
    <property type="evidence" value="ECO:0007669"/>
    <property type="project" value="InterPro"/>
</dbReference>
<evidence type="ECO:0000313" key="3">
    <source>
        <dbReference type="Proteomes" id="UP000198881"/>
    </source>
</evidence>
<dbReference type="STRING" id="574650.SAMN04487966_11099"/>
<dbReference type="SUPFAM" id="SSF47413">
    <property type="entry name" value="lambda repressor-like DNA-binding domains"/>
    <property type="match status" value="1"/>
</dbReference>
<dbReference type="OrthoDB" id="3680625at2"/>
<dbReference type="RefSeq" id="WP_091698785.1">
    <property type="nucleotide sequence ID" value="NZ_FPCG01000010.1"/>
</dbReference>
<reference evidence="2 3" key="1">
    <citation type="submission" date="2016-10" db="EMBL/GenBank/DDBJ databases">
        <authorList>
            <person name="de Groot N.N."/>
        </authorList>
    </citation>
    <scope>NUCLEOTIDE SEQUENCE [LARGE SCALE GENOMIC DNA]</scope>
    <source>
        <strain evidence="2 3">CGMCC 1.7054</strain>
    </source>
</reference>